<name>A0A2S5R7G3_9PROT</name>
<sequence>MGSTFGKIRLFTDPGEVLMCWVEKTVLTNIPGNFGIVLDNPVFHKGKAMQKMIKDSGHTLPTSLFS</sequence>
<protein>
    <recommendedName>
        <fullName evidence="3">Tc1-like transposase DDE domain-containing protein</fullName>
    </recommendedName>
</protein>
<evidence type="ECO:0008006" key="3">
    <source>
        <dbReference type="Google" id="ProtNLM"/>
    </source>
</evidence>
<dbReference type="OrthoDB" id="6659486at2"/>
<comment type="caution">
    <text evidence="1">The sequence shown here is derived from an EMBL/GenBank/DDBJ whole genome shotgun (WGS) entry which is preliminary data.</text>
</comment>
<evidence type="ECO:0000313" key="2">
    <source>
        <dbReference type="Proteomes" id="UP000239425"/>
    </source>
</evidence>
<dbReference type="RefSeq" id="WP_104207248.1">
    <property type="nucleotide sequence ID" value="NZ_PHHC01000126.1"/>
</dbReference>
<proteinExistence type="predicted"/>
<accession>A0A2S5R7G3</accession>
<dbReference type="Proteomes" id="UP000239425">
    <property type="component" value="Unassembled WGS sequence"/>
</dbReference>
<evidence type="ECO:0000313" key="1">
    <source>
        <dbReference type="EMBL" id="PPE03233.1"/>
    </source>
</evidence>
<gene>
    <name evidence="1" type="ORF">HCUR_01325</name>
</gene>
<dbReference type="EMBL" id="PHHC01000126">
    <property type="protein sequence ID" value="PPE03233.1"/>
    <property type="molecule type" value="Genomic_DNA"/>
</dbReference>
<keyword evidence="2" id="KW-1185">Reference proteome</keyword>
<organism evidence="1 2">
    <name type="scientific">Holospora curviuscula</name>
    <dbReference type="NCBI Taxonomy" id="1082868"/>
    <lineage>
        <taxon>Bacteria</taxon>
        <taxon>Pseudomonadati</taxon>
        <taxon>Pseudomonadota</taxon>
        <taxon>Alphaproteobacteria</taxon>
        <taxon>Holosporales</taxon>
        <taxon>Holosporaceae</taxon>
        <taxon>Holospora</taxon>
    </lineage>
</organism>
<dbReference type="AlphaFoldDB" id="A0A2S5R7G3"/>
<reference evidence="1 2" key="1">
    <citation type="submission" date="2017-11" db="EMBL/GenBank/DDBJ databases">
        <title>Comparative genomic analysis of Holospora spp., intranuclear symbionts of paramecia.</title>
        <authorList>
            <person name="Garushyants S.K."/>
            <person name="Beliavskaya A."/>
            <person name="Malko D.B."/>
            <person name="Logacheva M.D."/>
            <person name="Rautian M.S."/>
            <person name="Gelfand M.S."/>
        </authorList>
    </citation>
    <scope>NUCLEOTIDE SEQUENCE [LARGE SCALE GENOMIC DNA]</scope>
    <source>
        <strain evidence="2">02AZ16</strain>
    </source>
</reference>